<reference evidence="1" key="1">
    <citation type="submission" date="2021-03" db="EMBL/GenBank/DDBJ databases">
        <authorList>
            <consortium name="DOE Joint Genome Institute"/>
            <person name="Ahrendt S."/>
            <person name="Looney B.P."/>
            <person name="Miyauchi S."/>
            <person name="Morin E."/>
            <person name="Drula E."/>
            <person name="Courty P.E."/>
            <person name="Chicoki N."/>
            <person name="Fauchery L."/>
            <person name="Kohler A."/>
            <person name="Kuo A."/>
            <person name="Labutti K."/>
            <person name="Pangilinan J."/>
            <person name="Lipzen A."/>
            <person name="Riley R."/>
            <person name="Andreopoulos W."/>
            <person name="He G."/>
            <person name="Johnson J."/>
            <person name="Barry K.W."/>
            <person name="Grigoriev I.V."/>
            <person name="Nagy L."/>
            <person name="Hibbett D."/>
            <person name="Henrissat B."/>
            <person name="Matheny P.B."/>
            <person name="Labbe J."/>
            <person name="Martin F."/>
        </authorList>
    </citation>
    <scope>NUCLEOTIDE SEQUENCE</scope>
    <source>
        <strain evidence="1">HHB10654</strain>
    </source>
</reference>
<sequence>MGKKRKRSQREASSDVELPSHVESDDHQSVKSYKSESRRTDEETSEKPATKEQEIWESFKEEYHEALEQLPLYLHRSYALLRELDEQATAHCSKLLPSLQQYIRLRNSLAGFGSSEDIVGMVKAEDASTRQGTSVHDGDEHGGPEDDGRDHPNSQASSIPHTQGDSSGRAPKTTRELAAQIGWLAEEALRASEEKTSLAQAAYDSVDRHIRLLEQAIKEQEMSIAFGLRQGTHPALLPDLVVPRWARGARVAHSPIPGIDDVDENLDVVNIESGSADPTSAPPEAARPSKKKGKGKKKGRDPSKQPENAPQPPTTRLKLKVPPLAAVLQGDTPVDPNERRYCYCDRVSSGVAAMVRIASVNGSTLSAQIWMNLQPQNCGIAEIACQSKFQS</sequence>
<keyword evidence="2" id="KW-1185">Reference proteome</keyword>
<evidence type="ECO:0000313" key="2">
    <source>
        <dbReference type="Proteomes" id="UP000814140"/>
    </source>
</evidence>
<evidence type="ECO:0000313" key="1">
    <source>
        <dbReference type="EMBL" id="KAI0060856.1"/>
    </source>
</evidence>
<dbReference type="Proteomes" id="UP000814140">
    <property type="component" value="Unassembled WGS sequence"/>
</dbReference>
<dbReference type="EMBL" id="MU277216">
    <property type="protein sequence ID" value="KAI0060856.1"/>
    <property type="molecule type" value="Genomic_DNA"/>
</dbReference>
<gene>
    <name evidence="1" type="ORF">BV25DRAFT_1917409</name>
</gene>
<accession>A0ACB8SYD7</accession>
<name>A0ACB8SYD7_9AGAM</name>
<protein>
    <submittedName>
        <fullName evidence="1">Uncharacterized protein</fullName>
    </submittedName>
</protein>
<reference evidence="1" key="2">
    <citation type="journal article" date="2022" name="New Phytol.">
        <title>Evolutionary transition to the ectomycorrhizal habit in the genomes of a hyperdiverse lineage of mushroom-forming fungi.</title>
        <authorList>
            <person name="Looney B."/>
            <person name="Miyauchi S."/>
            <person name="Morin E."/>
            <person name="Drula E."/>
            <person name="Courty P.E."/>
            <person name="Kohler A."/>
            <person name="Kuo A."/>
            <person name="LaButti K."/>
            <person name="Pangilinan J."/>
            <person name="Lipzen A."/>
            <person name="Riley R."/>
            <person name="Andreopoulos W."/>
            <person name="He G."/>
            <person name="Johnson J."/>
            <person name="Nolan M."/>
            <person name="Tritt A."/>
            <person name="Barry K.W."/>
            <person name="Grigoriev I.V."/>
            <person name="Nagy L.G."/>
            <person name="Hibbett D."/>
            <person name="Henrissat B."/>
            <person name="Matheny P.B."/>
            <person name="Labbe J."/>
            <person name="Martin F.M."/>
        </authorList>
    </citation>
    <scope>NUCLEOTIDE SEQUENCE</scope>
    <source>
        <strain evidence="1">HHB10654</strain>
    </source>
</reference>
<proteinExistence type="predicted"/>
<organism evidence="1 2">
    <name type="scientific">Artomyces pyxidatus</name>
    <dbReference type="NCBI Taxonomy" id="48021"/>
    <lineage>
        <taxon>Eukaryota</taxon>
        <taxon>Fungi</taxon>
        <taxon>Dikarya</taxon>
        <taxon>Basidiomycota</taxon>
        <taxon>Agaricomycotina</taxon>
        <taxon>Agaricomycetes</taxon>
        <taxon>Russulales</taxon>
        <taxon>Auriscalpiaceae</taxon>
        <taxon>Artomyces</taxon>
    </lineage>
</organism>
<comment type="caution">
    <text evidence="1">The sequence shown here is derived from an EMBL/GenBank/DDBJ whole genome shotgun (WGS) entry which is preliminary data.</text>
</comment>